<keyword evidence="4 6" id="KW-1133">Transmembrane helix</keyword>
<sequence length="504" mass="57528">MNKNRRIAKNTMLLYIRMMIVMFINLYTVRLVLKALGIEDYGIYNVIAGFVTTLSCLTSVLSISTQRFYSVAQGESELQAIFSTSVKNNFIIVLILLLLAETLGLWFVNNELVIPASRLIAANWVFQASLVSFVAVFLQIPFSASVIFHEDMGIFAVISLLDCFFKFVAVAILFFINVDNLVVYSVFLALISLVGLSLYILISRRKYKECRYSKPNNKQLRNHMLSFSGWTLLASVASICMYQANTILVNIFFGPIVNASRGIALQLNSILSAFTASFLLAVRPPMMKLYAEKCYNELNRLFNISNKFIYYLMLLICVPLAIEMDTILNLWLNHRDPQSIYFSRLIVVYGFILALNNPISFIVQATGKVKMYSIFVEVFTIACMPATYILFKIGYDASSTFYVMIVCVTLSHLSRLYCFKKLYPSYALRDYFVFFLGRAVIISVLVVSVSVFIHSQITSPIYRIISIVFTNIILVCSLAYIWGLTPTERQFVNREINNMKKRFF</sequence>
<feature type="transmembrane region" description="Helical" evidence="6">
    <location>
        <begin position="308"/>
        <end position="328"/>
    </location>
</feature>
<feature type="transmembrane region" description="Helical" evidence="6">
    <location>
        <begin position="223"/>
        <end position="244"/>
    </location>
</feature>
<keyword evidence="3 6" id="KW-0812">Transmembrane</keyword>
<feature type="transmembrane region" description="Helical" evidence="6">
    <location>
        <begin position="431"/>
        <end position="455"/>
    </location>
</feature>
<feature type="transmembrane region" description="Helical" evidence="6">
    <location>
        <begin position="461"/>
        <end position="484"/>
    </location>
</feature>
<dbReference type="AlphaFoldDB" id="A0AAP3SJA1"/>
<feature type="transmembrane region" description="Helical" evidence="6">
    <location>
        <begin position="182"/>
        <end position="202"/>
    </location>
</feature>
<dbReference type="GO" id="GO:0005886">
    <property type="term" value="C:plasma membrane"/>
    <property type="evidence" value="ECO:0007669"/>
    <property type="project" value="UniProtKB-SubCell"/>
</dbReference>
<feature type="transmembrane region" description="Helical" evidence="6">
    <location>
        <begin position="374"/>
        <end position="395"/>
    </location>
</feature>
<evidence type="ECO:0000256" key="2">
    <source>
        <dbReference type="ARBA" id="ARBA00022475"/>
    </source>
</evidence>
<reference evidence="7" key="1">
    <citation type="submission" date="2022-10" db="EMBL/GenBank/DDBJ databases">
        <title>Human gut microbiome strain richness.</title>
        <authorList>
            <person name="Chen-Liaw A."/>
        </authorList>
    </citation>
    <scope>NUCLEOTIDE SEQUENCE</scope>
    <source>
        <strain evidence="7">1001283st1_A3_1001283B150304_161114</strain>
    </source>
</reference>
<dbReference type="PANTHER" id="PTHR30250">
    <property type="entry name" value="PST FAMILY PREDICTED COLANIC ACID TRANSPORTER"/>
    <property type="match status" value="1"/>
</dbReference>
<dbReference type="InterPro" id="IPR050833">
    <property type="entry name" value="Poly_Biosynth_Transport"/>
</dbReference>
<comment type="caution">
    <text evidence="7">The sequence shown here is derived from an EMBL/GenBank/DDBJ whole genome shotgun (WGS) entry which is preliminary data.</text>
</comment>
<gene>
    <name evidence="7" type="ORF">PO127_25530</name>
</gene>
<evidence type="ECO:0000256" key="4">
    <source>
        <dbReference type="ARBA" id="ARBA00022989"/>
    </source>
</evidence>
<evidence type="ECO:0000256" key="3">
    <source>
        <dbReference type="ARBA" id="ARBA00022692"/>
    </source>
</evidence>
<comment type="subcellular location">
    <subcellularLocation>
        <location evidence="1">Cell membrane</location>
        <topology evidence="1">Multi-pass membrane protein</topology>
    </subcellularLocation>
</comment>
<feature type="transmembrane region" description="Helical" evidence="6">
    <location>
        <begin position="12"/>
        <end position="29"/>
    </location>
</feature>
<feature type="transmembrane region" description="Helical" evidence="6">
    <location>
        <begin position="120"/>
        <end position="142"/>
    </location>
</feature>
<accession>A0AAP3SJA1</accession>
<feature type="transmembrane region" description="Helical" evidence="6">
    <location>
        <begin position="401"/>
        <end position="419"/>
    </location>
</feature>
<organism evidence="7 8">
    <name type="scientific">Bacteroides thetaiotaomicron</name>
    <dbReference type="NCBI Taxonomy" id="818"/>
    <lineage>
        <taxon>Bacteria</taxon>
        <taxon>Pseudomonadati</taxon>
        <taxon>Bacteroidota</taxon>
        <taxon>Bacteroidia</taxon>
        <taxon>Bacteroidales</taxon>
        <taxon>Bacteroidaceae</taxon>
        <taxon>Bacteroides</taxon>
    </lineage>
</organism>
<feature type="transmembrane region" description="Helical" evidence="6">
    <location>
        <begin position="264"/>
        <end position="282"/>
    </location>
</feature>
<evidence type="ECO:0000313" key="7">
    <source>
        <dbReference type="EMBL" id="MDC2239110.1"/>
    </source>
</evidence>
<keyword evidence="2" id="KW-1003">Cell membrane</keyword>
<feature type="transmembrane region" description="Helical" evidence="6">
    <location>
        <begin position="340"/>
        <end position="362"/>
    </location>
</feature>
<evidence type="ECO:0000256" key="5">
    <source>
        <dbReference type="ARBA" id="ARBA00023136"/>
    </source>
</evidence>
<dbReference type="PANTHER" id="PTHR30250:SF26">
    <property type="entry name" value="PSMA PROTEIN"/>
    <property type="match status" value="1"/>
</dbReference>
<feature type="transmembrane region" description="Helical" evidence="6">
    <location>
        <begin position="90"/>
        <end position="108"/>
    </location>
</feature>
<evidence type="ECO:0000256" key="6">
    <source>
        <dbReference type="SAM" id="Phobius"/>
    </source>
</evidence>
<name>A0AAP3SJA1_BACT4</name>
<keyword evidence="5 6" id="KW-0472">Membrane</keyword>
<proteinExistence type="predicted"/>
<dbReference type="EMBL" id="JAQNVG010000076">
    <property type="protein sequence ID" value="MDC2239110.1"/>
    <property type="molecule type" value="Genomic_DNA"/>
</dbReference>
<feature type="transmembrane region" description="Helical" evidence="6">
    <location>
        <begin position="41"/>
        <end position="63"/>
    </location>
</feature>
<evidence type="ECO:0000313" key="8">
    <source>
        <dbReference type="Proteomes" id="UP001217776"/>
    </source>
</evidence>
<dbReference type="RefSeq" id="WP_117859835.1">
    <property type="nucleotide sequence ID" value="NZ_JADNKL010000008.1"/>
</dbReference>
<dbReference type="Proteomes" id="UP001217776">
    <property type="component" value="Unassembled WGS sequence"/>
</dbReference>
<feature type="transmembrane region" description="Helical" evidence="6">
    <location>
        <begin position="154"/>
        <end position="176"/>
    </location>
</feature>
<evidence type="ECO:0000256" key="1">
    <source>
        <dbReference type="ARBA" id="ARBA00004651"/>
    </source>
</evidence>
<protein>
    <submittedName>
        <fullName evidence="7">Polysaccharide biosynthesis protein</fullName>
    </submittedName>
</protein>